<dbReference type="PANTHER" id="PTHR16027:SF3">
    <property type="entry name" value="RAS-ASSOCIATING AND DILUTE DOMAIN-CONTAINING PROTEIN"/>
    <property type="match status" value="1"/>
</dbReference>
<accession>A0A4Z2G2Y6</accession>
<dbReference type="SUPFAM" id="SSF54236">
    <property type="entry name" value="Ubiquitin-like"/>
    <property type="match status" value="1"/>
</dbReference>
<reference evidence="3 4" key="1">
    <citation type="submission" date="2019-03" db="EMBL/GenBank/DDBJ databases">
        <title>First draft genome of Liparis tanakae, snailfish: a comprehensive survey of snailfish specific genes.</title>
        <authorList>
            <person name="Kim W."/>
            <person name="Song I."/>
            <person name="Jeong J.-H."/>
            <person name="Kim D."/>
            <person name="Kim S."/>
            <person name="Ryu S."/>
            <person name="Song J.Y."/>
            <person name="Lee S.K."/>
        </authorList>
    </citation>
    <scope>NUCLEOTIDE SEQUENCE [LARGE SCALE GENOMIC DNA]</scope>
    <source>
        <tissue evidence="3">Muscle</tissue>
    </source>
</reference>
<sequence length="191" mass="21530">MGDNEKPLLLQELWKPREGHARRFELRRRAEVEEYNAKEKDTITAGPKASQFLAALMGRSGLGRHRSSPLRCGRVVQSSSKDINAQARKLQRNRAKGTLTLPRSGDSSFCRSLSETSLDQLGVGDEPKRYYSTLPGPLRGRERDAASSGRRKEEGRHSLYQSAHLLLLQGYNQQVRDGGVWRTENDLSINK</sequence>
<dbReference type="PANTHER" id="PTHR16027">
    <property type="entry name" value="DILUTE DOMAIN-CONTAINING PROTEIN YPR089W"/>
    <property type="match status" value="1"/>
</dbReference>
<dbReference type="InterPro" id="IPR000159">
    <property type="entry name" value="RA_dom"/>
</dbReference>
<dbReference type="InterPro" id="IPR029071">
    <property type="entry name" value="Ubiquitin-like_domsf"/>
</dbReference>
<dbReference type="AlphaFoldDB" id="A0A4Z2G2Y6"/>
<evidence type="ECO:0000313" key="3">
    <source>
        <dbReference type="EMBL" id="TNN46882.1"/>
    </source>
</evidence>
<dbReference type="EMBL" id="SRLO01000770">
    <property type="protein sequence ID" value="TNN46882.1"/>
    <property type="molecule type" value="Genomic_DNA"/>
</dbReference>
<evidence type="ECO:0000259" key="2">
    <source>
        <dbReference type="PROSITE" id="PS50200"/>
    </source>
</evidence>
<feature type="compositionally biased region" description="Basic and acidic residues" evidence="1">
    <location>
        <begin position="139"/>
        <end position="156"/>
    </location>
</feature>
<comment type="caution">
    <text evidence="3">The sequence shown here is derived from an EMBL/GenBank/DDBJ whole genome shotgun (WGS) entry which is preliminary data.</text>
</comment>
<evidence type="ECO:0000256" key="1">
    <source>
        <dbReference type="SAM" id="MobiDB-lite"/>
    </source>
</evidence>
<feature type="domain" description="Ras-associating" evidence="2">
    <location>
        <begin position="1"/>
        <end position="31"/>
    </location>
</feature>
<dbReference type="OrthoDB" id="3908708at2759"/>
<name>A0A4Z2G2Y6_9TELE</name>
<dbReference type="Proteomes" id="UP000314294">
    <property type="component" value="Unassembled WGS sequence"/>
</dbReference>
<dbReference type="GO" id="GO:0051020">
    <property type="term" value="F:GTPase binding"/>
    <property type="evidence" value="ECO:0007669"/>
    <property type="project" value="TreeGrafter"/>
</dbReference>
<dbReference type="Gene3D" id="3.10.20.90">
    <property type="entry name" value="Phosphatidylinositol 3-kinase Catalytic Subunit, Chain A, domain 1"/>
    <property type="match status" value="1"/>
</dbReference>
<gene>
    <name evidence="3" type="primary">radil_1</name>
    <name evidence="3" type="ORF">EYF80_042938</name>
</gene>
<dbReference type="InterPro" id="IPR052072">
    <property type="entry name" value="Vascular_dev_regulator"/>
</dbReference>
<dbReference type="GO" id="GO:0007165">
    <property type="term" value="P:signal transduction"/>
    <property type="evidence" value="ECO:0007669"/>
    <property type="project" value="InterPro"/>
</dbReference>
<protein>
    <submittedName>
        <fullName evidence="3">Ras-associating and dilute domain-containing protein</fullName>
    </submittedName>
</protein>
<proteinExistence type="predicted"/>
<dbReference type="GO" id="GO:0034446">
    <property type="term" value="P:substrate adhesion-dependent cell spreading"/>
    <property type="evidence" value="ECO:0007669"/>
    <property type="project" value="TreeGrafter"/>
</dbReference>
<dbReference type="PROSITE" id="PS50200">
    <property type="entry name" value="RA"/>
    <property type="match status" value="1"/>
</dbReference>
<feature type="region of interest" description="Disordered" evidence="1">
    <location>
        <begin position="121"/>
        <end position="156"/>
    </location>
</feature>
<organism evidence="3 4">
    <name type="scientific">Liparis tanakae</name>
    <name type="common">Tanaka's snailfish</name>
    <dbReference type="NCBI Taxonomy" id="230148"/>
    <lineage>
        <taxon>Eukaryota</taxon>
        <taxon>Metazoa</taxon>
        <taxon>Chordata</taxon>
        <taxon>Craniata</taxon>
        <taxon>Vertebrata</taxon>
        <taxon>Euteleostomi</taxon>
        <taxon>Actinopterygii</taxon>
        <taxon>Neopterygii</taxon>
        <taxon>Teleostei</taxon>
        <taxon>Neoteleostei</taxon>
        <taxon>Acanthomorphata</taxon>
        <taxon>Eupercaria</taxon>
        <taxon>Perciformes</taxon>
        <taxon>Cottioidei</taxon>
        <taxon>Cottales</taxon>
        <taxon>Liparidae</taxon>
        <taxon>Liparis</taxon>
    </lineage>
</organism>
<evidence type="ECO:0000313" key="4">
    <source>
        <dbReference type="Proteomes" id="UP000314294"/>
    </source>
</evidence>
<dbReference type="GO" id="GO:0001755">
    <property type="term" value="P:neural crest cell migration"/>
    <property type="evidence" value="ECO:0007669"/>
    <property type="project" value="TreeGrafter"/>
</dbReference>
<dbReference type="GO" id="GO:0005874">
    <property type="term" value="C:microtubule"/>
    <property type="evidence" value="ECO:0007669"/>
    <property type="project" value="TreeGrafter"/>
</dbReference>
<keyword evidence="4" id="KW-1185">Reference proteome</keyword>